<dbReference type="Proteomes" id="UP000298061">
    <property type="component" value="Unassembled WGS sequence"/>
</dbReference>
<comment type="caution">
    <text evidence="1">The sequence shown here is derived from an EMBL/GenBank/DDBJ whole genome shotgun (WGS) entry which is preliminary data.</text>
</comment>
<organism evidence="1 2">
    <name type="scientific">Hericium alpestre</name>
    <dbReference type="NCBI Taxonomy" id="135208"/>
    <lineage>
        <taxon>Eukaryota</taxon>
        <taxon>Fungi</taxon>
        <taxon>Dikarya</taxon>
        <taxon>Basidiomycota</taxon>
        <taxon>Agaricomycotina</taxon>
        <taxon>Agaricomycetes</taxon>
        <taxon>Russulales</taxon>
        <taxon>Hericiaceae</taxon>
        <taxon>Hericium</taxon>
    </lineage>
</organism>
<dbReference type="STRING" id="135208.A0A4Y9ZLK1"/>
<evidence type="ECO:0000313" key="2">
    <source>
        <dbReference type="Proteomes" id="UP000298061"/>
    </source>
</evidence>
<dbReference type="AlphaFoldDB" id="A0A4Y9ZLK1"/>
<evidence type="ECO:0008006" key="3">
    <source>
        <dbReference type="Google" id="ProtNLM"/>
    </source>
</evidence>
<protein>
    <recommendedName>
        <fullName evidence="3">Copia protein</fullName>
    </recommendedName>
</protein>
<accession>A0A4Y9ZLK1</accession>
<keyword evidence="2" id="KW-1185">Reference proteome</keyword>
<evidence type="ECO:0000313" key="1">
    <source>
        <dbReference type="EMBL" id="TFY74833.1"/>
    </source>
</evidence>
<dbReference type="EMBL" id="SFCI01001850">
    <property type="protein sequence ID" value="TFY74833.1"/>
    <property type="molecule type" value="Genomic_DNA"/>
</dbReference>
<proteinExistence type="predicted"/>
<dbReference type="CDD" id="cd09272">
    <property type="entry name" value="RNase_HI_RT_Ty1"/>
    <property type="match status" value="1"/>
</dbReference>
<gene>
    <name evidence="1" type="ORF">EWM64_g9179</name>
</gene>
<reference evidence="1 2" key="1">
    <citation type="submission" date="2019-02" db="EMBL/GenBank/DDBJ databases">
        <title>Genome sequencing of the rare red list fungi Hericium alpestre (H. flagellum).</title>
        <authorList>
            <person name="Buettner E."/>
            <person name="Kellner H."/>
        </authorList>
    </citation>
    <scope>NUCLEOTIDE SEQUENCE [LARGE SCALE GENOMIC DNA]</scope>
    <source>
        <strain evidence="1 2">DSM 108284</strain>
    </source>
</reference>
<sequence length="55" mass="6360">MLAKDNIFHSQMKHIAIHYHFIRDVIECEEIDLVYCPTAEMAADVLTKALVKTRS</sequence>
<name>A0A4Y9ZLK1_9AGAM</name>
<dbReference type="OrthoDB" id="2667661at2759"/>